<protein>
    <recommendedName>
        <fullName evidence="3">histidine kinase</fullName>
        <ecNumber evidence="3">2.7.13.3</ecNumber>
    </recommendedName>
</protein>
<dbReference type="Proteomes" id="UP000406256">
    <property type="component" value="Unassembled WGS sequence"/>
</dbReference>
<comment type="subcellular location">
    <subcellularLocation>
        <location evidence="2">Membrane</location>
    </subcellularLocation>
</comment>
<dbReference type="InterPro" id="IPR003661">
    <property type="entry name" value="HisK_dim/P_dom"/>
</dbReference>
<evidence type="ECO:0000256" key="5">
    <source>
        <dbReference type="ARBA" id="ARBA00022679"/>
    </source>
</evidence>
<dbReference type="InterPro" id="IPR005467">
    <property type="entry name" value="His_kinase_dom"/>
</dbReference>
<dbReference type="SMART" id="SM00387">
    <property type="entry name" value="HATPase_c"/>
    <property type="match status" value="1"/>
</dbReference>
<dbReference type="PRINTS" id="PR00344">
    <property type="entry name" value="BCTRLSENSOR"/>
</dbReference>
<keyword evidence="13" id="KW-1185">Reference proteome</keyword>
<evidence type="ECO:0000256" key="8">
    <source>
        <dbReference type="ARBA" id="ARBA00022989"/>
    </source>
</evidence>
<dbReference type="PANTHER" id="PTHR45436:SF1">
    <property type="entry name" value="SENSOR PROTEIN QSEC"/>
    <property type="match status" value="1"/>
</dbReference>
<evidence type="ECO:0000313" key="12">
    <source>
        <dbReference type="EMBL" id="VVE03386.1"/>
    </source>
</evidence>
<dbReference type="InterPro" id="IPR050428">
    <property type="entry name" value="TCS_sensor_his_kinase"/>
</dbReference>
<dbReference type="RefSeq" id="WP_246183893.1">
    <property type="nucleotide sequence ID" value="NZ_CABPSB010000006.1"/>
</dbReference>
<name>A0A5E4UTY4_9BURK</name>
<reference evidence="12 13" key="1">
    <citation type="submission" date="2019-08" db="EMBL/GenBank/DDBJ databases">
        <authorList>
            <person name="Peeters C."/>
        </authorList>
    </citation>
    <scope>NUCLEOTIDE SEQUENCE [LARGE SCALE GENOMIC DNA]</scope>
    <source>
        <strain evidence="12 13">LMG 31108</strain>
    </source>
</reference>
<gene>
    <name evidence="12" type="ORF">PAN31108_02253</name>
</gene>
<evidence type="ECO:0000259" key="11">
    <source>
        <dbReference type="PROSITE" id="PS50109"/>
    </source>
</evidence>
<dbReference type="EMBL" id="CABPSB010000006">
    <property type="protein sequence ID" value="VVE03386.1"/>
    <property type="molecule type" value="Genomic_DNA"/>
</dbReference>
<keyword evidence="9" id="KW-0472">Membrane</keyword>
<evidence type="ECO:0000256" key="2">
    <source>
        <dbReference type="ARBA" id="ARBA00004370"/>
    </source>
</evidence>
<dbReference type="InterPro" id="IPR013727">
    <property type="entry name" value="2CSK_N"/>
</dbReference>
<dbReference type="InterPro" id="IPR036890">
    <property type="entry name" value="HATPase_C_sf"/>
</dbReference>
<dbReference type="InterPro" id="IPR003594">
    <property type="entry name" value="HATPase_dom"/>
</dbReference>
<dbReference type="Pfam" id="PF00512">
    <property type="entry name" value="HisKA"/>
    <property type="match status" value="1"/>
</dbReference>
<keyword evidence="5" id="KW-0808">Transferase</keyword>
<evidence type="ECO:0000256" key="4">
    <source>
        <dbReference type="ARBA" id="ARBA00022553"/>
    </source>
</evidence>
<sequence>MLSLRVRLLMWLMLPLSLYIGASAWLAYRSAHDTAELVQDRALLTSAQVIAGELSWVDGALRAVVPPSALELFASPARDRVFYQVITEDGRLLAGPPDFPHPALFPATVPTYSNVTVNGEALRAISFVRTMYDSGKPYRVAVVVAQTMHAHDEMLAQLWEPSLHRQIAMAALAAVLVLIGLTVELHPLIRLKDEVAGRAPQALVPIRAGQLQTELRPIVDAINLCIQRLSVQAQQQRRFVADAAHQLRTPLALLDTQLQFAAQLDDRAALADVLAAMQTSSRGLADLTNKLLLLSQAEAADTPAFSRSRVDLVAVAASVLEELVALAQRRNIDLGLETVEAHLWVTGNGELFHAMVMNLVDNAIRYIHEGGRVTVAIDRHDGAARLRVIDNGPGIQAEARARVFERFYRNAPPGQPGTGLGLAIVKEIVAASHGTVALAPGEGESPPGGPGLIVTVTLPADSETESNVSRGTSREAVHR</sequence>
<evidence type="ECO:0000313" key="13">
    <source>
        <dbReference type="Proteomes" id="UP000406256"/>
    </source>
</evidence>
<evidence type="ECO:0000256" key="1">
    <source>
        <dbReference type="ARBA" id="ARBA00000085"/>
    </source>
</evidence>
<dbReference type="PANTHER" id="PTHR45436">
    <property type="entry name" value="SENSOR HISTIDINE KINASE YKOH"/>
    <property type="match status" value="1"/>
</dbReference>
<dbReference type="SUPFAM" id="SSF47384">
    <property type="entry name" value="Homodimeric domain of signal transducing histidine kinase"/>
    <property type="match status" value="1"/>
</dbReference>
<dbReference type="InterPro" id="IPR004358">
    <property type="entry name" value="Sig_transdc_His_kin-like_C"/>
</dbReference>
<dbReference type="CDD" id="cd00082">
    <property type="entry name" value="HisKA"/>
    <property type="match status" value="1"/>
</dbReference>
<dbReference type="Gene3D" id="3.30.565.10">
    <property type="entry name" value="Histidine kinase-like ATPase, C-terminal domain"/>
    <property type="match status" value="1"/>
</dbReference>
<dbReference type="GO" id="GO:0000155">
    <property type="term" value="F:phosphorelay sensor kinase activity"/>
    <property type="evidence" value="ECO:0007669"/>
    <property type="project" value="InterPro"/>
</dbReference>
<accession>A0A5E4UTY4</accession>
<proteinExistence type="predicted"/>
<dbReference type="EC" id="2.7.13.3" evidence="3"/>
<keyword evidence="7 12" id="KW-0418">Kinase</keyword>
<evidence type="ECO:0000256" key="7">
    <source>
        <dbReference type="ARBA" id="ARBA00022777"/>
    </source>
</evidence>
<evidence type="ECO:0000256" key="10">
    <source>
        <dbReference type="SAM" id="MobiDB-lite"/>
    </source>
</evidence>
<dbReference type="Pfam" id="PF08521">
    <property type="entry name" value="2CSK_N"/>
    <property type="match status" value="1"/>
</dbReference>
<keyword evidence="8" id="KW-1133">Transmembrane helix</keyword>
<dbReference type="PROSITE" id="PS50109">
    <property type="entry name" value="HIS_KIN"/>
    <property type="match status" value="1"/>
</dbReference>
<dbReference type="InterPro" id="IPR036097">
    <property type="entry name" value="HisK_dim/P_sf"/>
</dbReference>
<feature type="domain" description="Histidine kinase" evidence="11">
    <location>
        <begin position="242"/>
        <end position="462"/>
    </location>
</feature>
<comment type="catalytic activity">
    <reaction evidence="1">
        <text>ATP + protein L-histidine = ADP + protein N-phospho-L-histidine.</text>
        <dbReference type="EC" id="2.7.13.3"/>
    </reaction>
</comment>
<dbReference type="Gene3D" id="1.10.287.130">
    <property type="match status" value="1"/>
</dbReference>
<dbReference type="Pfam" id="PF02518">
    <property type="entry name" value="HATPase_c"/>
    <property type="match status" value="1"/>
</dbReference>
<dbReference type="SMART" id="SM00388">
    <property type="entry name" value="HisKA"/>
    <property type="match status" value="1"/>
</dbReference>
<evidence type="ECO:0000256" key="6">
    <source>
        <dbReference type="ARBA" id="ARBA00022692"/>
    </source>
</evidence>
<dbReference type="CDD" id="cd00075">
    <property type="entry name" value="HATPase"/>
    <property type="match status" value="1"/>
</dbReference>
<evidence type="ECO:0000256" key="9">
    <source>
        <dbReference type="ARBA" id="ARBA00023136"/>
    </source>
</evidence>
<dbReference type="SUPFAM" id="SSF55874">
    <property type="entry name" value="ATPase domain of HSP90 chaperone/DNA topoisomerase II/histidine kinase"/>
    <property type="match status" value="1"/>
</dbReference>
<feature type="region of interest" description="Disordered" evidence="10">
    <location>
        <begin position="441"/>
        <end position="479"/>
    </location>
</feature>
<dbReference type="GO" id="GO:0005886">
    <property type="term" value="C:plasma membrane"/>
    <property type="evidence" value="ECO:0007669"/>
    <property type="project" value="TreeGrafter"/>
</dbReference>
<keyword evidence="4" id="KW-0597">Phosphoprotein</keyword>
<organism evidence="12 13">
    <name type="scientific">Pandoraea anhela</name>
    <dbReference type="NCBI Taxonomy" id="2508295"/>
    <lineage>
        <taxon>Bacteria</taxon>
        <taxon>Pseudomonadati</taxon>
        <taxon>Pseudomonadota</taxon>
        <taxon>Betaproteobacteria</taxon>
        <taxon>Burkholderiales</taxon>
        <taxon>Burkholderiaceae</taxon>
        <taxon>Pandoraea</taxon>
    </lineage>
</organism>
<evidence type="ECO:0000256" key="3">
    <source>
        <dbReference type="ARBA" id="ARBA00012438"/>
    </source>
</evidence>
<dbReference type="AlphaFoldDB" id="A0A5E4UTY4"/>
<keyword evidence="6" id="KW-0812">Transmembrane</keyword>